<name>V5RHT5_SPIAP</name>
<evidence type="ECO:0000313" key="2">
    <source>
        <dbReference type="EMBL" id="AHB36247.1"/>
    </source>
</evidence>
<dbReference type="PATRIC" id="fig|1276258.3.peg.399"/>
<dbReference type="RefSeq" id="WP_023789181.1">
    <property type="nucleotide sequence ID" value="NC_022998.1"/>
</dbReference>
<dbReference type="SUPFAM" id="SSF53067">
    <property type="entry name" value="Actin-like ATPase domain"/>
    <property type="match status" value="1"/>
</dbReference>
<dbReference type="HOGENOM" id="CLU_684959_0_0_14"/>
<feature type="domain" description="Carbohydrate kinase FGGY N-terminal" evidence="1">
    <location>
        <begin position="69"/>
        <end position="191"/>
    </location>
</feature>
<accession>V5RHT5</accession>
<dbReference type="EMBL" id="CP006682">
    <property type="protein sequence ID" value="AHB36247.1"/>
    <property type="molecule type" value="Genomic_DNA"/>
</dbReference>
<protein>
    <submittedName>
        <fullName evidence="2">Gluconate kinase</fullName>
    </submittedName>
</protein>
<dbReference type="KEGG" id="sapi:SAPIS_v1c04010"/>
<dbReference type="OrthoDB" id="9805576at2"/>
<keyword evidence="2" id="KW-0808">Transferase</keyword>
<dbReference type="AlphaFoldDB" id="V5RHT5"/>
<dbReference type="STRING" id="1276258.SAPIS_v1c04010"/>
<dbReference type="InterPro" id="IPR043129">
    <property type="entry name" value="ATPase_NBD"/>
</dbReference>
<dbReference type="InterPro" id="IPR018484">
    <property type="entry name" value="FGGY_N"/>
</dbReference>
<dbReference type="Proteomes" id="UP000018550">
    <property type="component" value="Chromosome"/>
</dbReference>
<sequence>MNEVYVNFSALALNVEVYNEKRKLIFKKRRPNYEFLYDYNNRIIVENIMPEIYDIFDEVLKNNPRDTKVFLSSFGHSLILLDQDKRPIDKGYCPIDNVSSNVEQNLKKKLKKINGLINGGYLPIFKIKNANYENLSEWTTLKGWILINLIQENIIEITDASSSGFLDYKQRCFSETIMKLVDKKNLIYPSISKKDINYKFEYKGYNFLIGTGISEVYAKHLAITKKQNNISSAIDDFICSKVIVNKAIQVDDKLDFCYPITNGKYIYGYFSKNGINNIKFVLSQLDIDYENLNELDFSDSTIEDGQVSFFKEDDYLLYQQKVLTYNFTKNTIFTIISQIVDKVNDFRTNIELKLNKKCQLFISGKGLKIKDINNQLKNLSNNNFTFKEVEEANPINGMKEYFKKN</sequence>
<keyword evidence="2" id="KW-0418">Kinase</keyword>
<organism evidence="2 3">
    <name type="scientific">Spiroplasma apis B31</name>
    <dbReference type="NCBI Taxonomy" id="1276258"/>
    <lineage>
        <taxon>Bacteria</taxon>
        <taxon>Bacillati</taxon>
        <taxon>Mycoplasmatota</taxon>
        <taxon>Mollicutes</taxon>
        <taxon>Entomoplasmatales</taxon>
        <taxon>Spiroplasmataceae</taxon>
        <taxon>Spiroplasma</taxon>
    </lineage>
</organism>
<proteinExistence type="predicted"/>
<keyword evidence="3" id="KW-1185">Reference proteome</keyword>
<dbReference type="GO" id="GO:0005975">
    <property type="term" value="P:carbohydrate metabolic process"/>
    <property type="evidence" value="ECO:0007669"/>
    <property type="project" value="InterPro"/>
</dbReference>
<dbReference type="GO" id="GO:0016301">
    <property type="term" value="F:kinase activity"/>
    <property type="evidence" value="ECO:0007669"/>
    <property type="project" value="UniProtKB-KW"/>
</dbReference>
<dbReference type="Pfam" id="PF00370">
    <property type="entry name" value="FGGY_N"/>
    <property type="match status" value="1"/>
</dbReference>
<reference evidence="2 3" key="1">
    <citation type="journal article" date="2014" name="Genome Announc.">
        <title>Complete Genome Sequence of Spiroplasma apis B31T (ATCC 33834), a Bacterium Associated with May Disease of Honeybees (Apis mellifera).</title>
        <authorList>
            <person name="Ku C."/>
            <person name="Lo W.S."/>
            <person name="Chen L.L."/>
            <person name="Kuo C.H."/>
        </authorList>
    </citation>
    <scope>NUCLEOTIDE SEQUENCE [LARGE SCALE GENOMIC DNA]</scope>
    <source>
        <strain evidence="2">B31</strain>
    </source>
</reference>
<evidence type="ECO:0000259" key="1">
    <source>
        <dbReference type="Pfam" id="PF00370"/>
    </source>
</evidence>
<evidence type="ECO:0000313" key="3">
    <source>
        <dbReference type="Proteomes" id="UP000018550"/>
    </source>
</evidence>
<dbReference type="Gene3D" id="3.30.420.40">
    <property type="match status" value="1"/>
</dbReference>
<gene>
    <name evidence="2" type="ORF">SAPIS_v1c04010</name>
</gene>